<name>A0A6A3PUV0_9STRA</name>
<evidence type="ECO:0000313" key="2">
    <source>
        <dbReference type="EMBL" id="KAE9060856.1"/>
    </source>
</evidence>
<feature type="compositionally biased region" description="Polar residues" evidence="1">
    <location>
        <begin position="167"/>
        <end position="178"/>
    </location>
</feature>
<accession>A0A6A3PUV0</accession>
<dbReference type="Proteomes" id="UP000440732">
    <property type="component" value="Unassembled WGS sequence"/>
</dbReference>
<feature type="compositionally biased region" description="Basic and acidic residues" evidence="1">
    <location>
        <begin position="152"/>
        <end position="163"/>
    </location>
</feature>
<proteinExistence type="predicted"/>
<protein>
    <submittedName>
        <fullName evidence="2">Uncharacterized protein</fullName>
    </submittedName>
</protein>
<dbReference type="AlphaFoldDB" id="A0A6A3PUV0"/>
<comment type="caution">
    <text evidence="2">The sequence shown here is derived from an EMBL/GenBank/DDBJ whole genome shotgun (WGS) entry which is preliminary data.</text>
</comment>
<feature type="compositionally biased region" description="Polar residues" evidence="1">
    <location>
        <begin position="213"/>
        <end position="222"/>
    </location>
</feature>
<gene>
    <name evidence="2" type="ORF">PF006_g31545</name>
</gene>
<evidence type="ECO:0000256" key="1">
    <source>
        <dbReference type="SAM" id="MobiDB-lite"/>
    </source>
</evidence>
<feature type="region of interest" description="Disordered" evidence="1">
    <location>
        <begin position="152"/>
        <end position="235"/>
    </location>
</feature>
<reference evidence="2 3" key="1">
    <citation type="submission" date="2018-08" db="EMBL/GenBank/DDBJ databases">
        <title>Genomic investigation of the strawberry pathogen Phytophthora fragariae indicates pathogenicity is determined by transcriptional variation in three key races.</title>
        <authorList>
            <person name="Adams T.M."/>
            <person name="Armitage A.D."/>
            <person name="Sobczyk M.K."/>
            <person name="Bates H.J."/>
            <person name="Dunwell J.M."/>
            <person name="Nellist C.F."/>
            <person name="Harrison R.J."/>
        </authorList>
    </citation>
    <scope>NUCLEOTIDE SEQUENCE [LARGE SCALE GENOMIC DNA]</scope>
    <source>
        <strain evidence="2 3">NOV-5</strain>
    </source>
</reference>
<sequence length="235" mass="25545">DGDEFFDAVGEAFQGTLTQYRGNHEDSAEQCEHDDDRRTCAMCALTDDVLVESDPVIHDQTEQQPLSPSPTPYLAPTLPTASAEPVVTLFGHNAAAFGCTLCPFSGRQMADLHRRSCHRSVTFVDDFHANCDCDAVFAARSAATLHAVMCRGEQRRRPAERVDAATLSRNSASGTRASSPIPARDVPPALLPSNGFPGASMPPPTPLLARRWQTPSPESSHGPQRERRLCGEFCR</sequence>
<feature type="non-terminal residue" evidence="2">
    <location>
        <position position="1"/>
    </location>
</feature>
<evidence type="ECO:0000313" key="3">
    <source>
        <dbReference type="Proteomes" id="UP000440732"/>
    </source>
</evidence>
<feature type="compositionally biased region" description="Basic and acidic residues" evidence="1">
    <location>
        <begin position="223"/>
        <end position="235"/>
    </location>
</feature>
<dbReference type="EMBL" id="QXGA01007171">
    <property type="protein sequence ID" value="KAE9060856.1"/>
    <property type="molecule type" value="Genomic_DNA"/>
</dbReference>
<organism evidence="2 3">
    <name type="scientific">Phytophthora fragariae</name>
    <dbReference type="NCBI Taxonomy" id="53985"/>
    <lineage>
        <taxon>Eukaryota</taxon>
        <taxon>Sar</taxon>
        <taxon>Stramenopiles</taxon>
        <taxon>Oomycota</taxon>
        <taxon>Peronosporomycetes</taxon>
        <taxon>Peronosporales</taxon>
        <taxon>Peronosporaceae</taxon>
        <taxon>Phytophthora</taxon>
    </lineage>
</organism>